<feature type="compositionally biased region" description="Basic and acidic residues" evidence="1">
    <location>
        <begin position="68"/>
        <end position="78"/>
    </location>
</feature>
<sequence length="702" mass="78131">MLRFVSKTICLSLIGLFNPLEAFQKHQKDGFFIEAGFETGLLEGTQTKEEATTQNTQKIQKNPLTHPQTKEQPKEQNKSDTATPQSTYGKYYIPQSTILKNATALFTTDKIENGLTFYSQNPVYANMVNGSVTIQNFLPYNLNNVELSFKDAQGKVVNLGVIETIPKDSQIILPASLFNNSEFEQADSFNYQQLQATATQFSDANTQSLFEKLSQITTNVTMSYENADTNNFKGNCNDCVSDFTPQTAEELTNLMLDMIAVFDSKSWEEAVLNAPFQFSNSPSECGSDFPKCVNPFNNGRVAPIYEKYALTPQSVIDAFRRAINLEVNIMKSGFLGLGYELDDNDGNLGIAASALNPEKLFGKTLNKVDIVELRDIIHEFSHTKGYTHNGNMTYQRVRLCQENGGAIQECEGGKEELVNGKEELKFTNGKEVKDQDGYTYNVCSFYKDNHQVYTAGNYPNSIYTNCAQVPAGLIGVTTAIWQQLINQNALPINFANLSSQANYLDASLNAQNFATSMVSAIAQNFSTTSTTTYRSSSKNFRSPILGVNVKIGYQHYFNDYIGLAYYGIIKYNYAKANDEKIQQLSYGGGMDVLFDFITTYANKKQGNPTKKVFASSFGVFGGLRGLYNSYYVFNQVKGSGNLDIVTGFNYRYKHSKYSVGISVPLIQSGIKIASNNGIYANSVVLNEGGSHFKVFFNYGWVF</sequence>
<dbReference type="EMBL" id="RJHK01000015">
    <property type="protein sequence ID" value="RVZ33785.1"/>
    <property type="molecule type" value="Genomic_DNA"/>
</dbReference>
<proteinExistence type="predicted"/>
<organism evidence="2 3">
    <name type="scientific">Helicobacter pylori</name>
    <name type="common">Campylobacter pylori</name>
    <dbReference type="NCBI Taxonomy" id="210"/>
    <lineage>
        <taxon>Bacteria</taxon>
        <taxon>Pseudomonadati</taxon>
        <taxon>Campylobacterota</taxon>
        <taxon>Epsilonproteobacteria</taxon>
        <taxon>Campylobacterales</taxon>
        <taxon>Helicobacteraceae</taxon>
        <taxon>Helicobacter</taxon>
    </lineage>
</organism>
<name>A0AB37UYS5_HELPX</name>
<evidence type="ECO:0000313" key="2">
    <source>
        <dbReference type="EMBL" id="RVZ33785.1"/>
    </source>
</evidence>
<evidence type="ECO:0000256" key="1">
    <source>
        <dbReference type="SAM" id="MobiDB-lite"/>
    </source>
</evidence>
<dbReference type="PRINTS" id="PR01776">
    <property type="entry name" value="HPOMPFAMILY"/>
</dbReference>
<dbReference type="Proteomes" id="UP000289024">
    <property type="component" value="Unassembled WGS sequence"/>
</dbReference>
<reference evidence="2 3" key="1">
    <citation type="submission" date="2018-10" db="EMBL/GenBank/DDBJ databases">
        <title>Genetic determinants and prediction of antibiotic resistance phenotypes in Helicobacter pylori.</title>
        <authorList>
            <person name="Wagner K."/>
        </authorList>
    </citation>
    <scope>NUCLEOTIDE SEQUENCE [LARGE SCALE GENOMIC DNA]</scope>
    <source>
        <strain evidence="2 3">ZH97</strain>
    </source>
</reference>
<accession>A0AB37UYS5</accession>
<dbReference type="AlphaFoldDB" id="A0AB37UYS5"/>
<dbReference type="RefSeq" id="WP_128038559.1">
    <property type="nucleotide sequence ID" value="NZ_RJHK01000015.1"/>
</dbReference>
<comment type="caution">
    <text evidence="2">The sequence shown here is derived from an EMBL/GenBank/DDBJ whole genome shotgun (WGS) entry which is preliminary data.</text>
</comment>
<feature type="compositionally biased region" description="Polar residues" evidence="1">
    <location>
        <begin position="52"/>
        <end position="67"/>
    </location>
</feature>
<evidence type="ECO:0000313" key="3">
    <source>
        <dbReference type="Proteomes" id="UP000289024"/>
    </source>
</evidence>
<feature type="region of interest" description="Disordered" evidence="1">
    <location>
        <begin position="44"/>
        <end position="87"/>
    </location>
</feature>
<gene>
    <name evidence="2" type="ORF">EC547_06710</name>
</gene>
<dbReference type="InterPro" id="IPR002718">
    <property type="entry name" value="OMP_Helicobacter"/>
</dbReference>
<evidence type="ECO:0008006" key="4">
    <source>
        <dbReference type="Google" id="ProtNLM"/>
    </source>
</evidence>
<protein>
    <recommendedName>
        <fullName evidence="4">Outer membrane protein C</fullName>
    </recommendedName>
</protein>